<sequence length="46" mass="4799">MVLANRAASLGSLINAPEPVFTSRTSAPVPSAIFLLMIEDAIKGID</sequence>
<name>A0A6J6ZA98_9ZZZZ</name>
<reference evidence="1" key="1">
    <citation type="submission" date="2020-05" db="EMBL/GenBank/DDBJ databases">
        <authorList>
            <person name="Chiriac C."/>
            <person name="Salcher M."/>
            <person name="Ghai R."/>
            <person name="Kavagutti S V."/>
        </authorList>
    </citation>
    <scope>NUCLEOTIDE SEQUENCE</scope>
</reference>
<protein>
    <submittedName>
        <fullName evidence="1">Unannotated protein</fullName>
    </submittedName>
</protein>
<accession>A0A6J6ZA98</accession>
<gene>
    <name evidence="1" type="ORF">UFOPK3162_00304</name>
</gene>
<evidence type="ECO:0000313" key="1">
    <source>
        <dbReference type="EMBL" id="CAB4817695.1"/>
    </source>
</evidence>
<dbReference type="AlphaFoldDB" id="A0A6J6ZA98"/>
<organism evidence="1">
    <name type="scientific">freshwater metagenome</name>
    <dbReference type="NCBI Taxonomy" id="449393"/>
    <lineage>
        <taxon>unclassified sequences</taxon>
        <taxon>metagenomes</taxon>
        <taxon>ecological metagenomes</taxon>
    </lineage>
</organism>
<proteinExistence type="predicted"/>
<dbReference type="EMBL" id="CAFABB010000037">
    <property type="protein sequence ID" value="CAB4817695.1"/>
    <property type="molecule type" value="Genomic_DNA"/>
</dbReference>